<sequence length="290" mass="34165">MKYLKNISESLNYNELSEEEFRILLNDHCKNFLSNWENAIEQSLIFRRSKDIGNLVHLNPKDSSDTRIARFAKTNYHNLLISNLESWKGYPRRNKSLICANDIRGLNHGGGNTTYLIIPLDGTMVASASTGDFWKSFPNIHDNFRNDDEDLNSWLRELLMSVTSKDTWDKVTKIIDDKNWYNMKTVLEETELSDIDIEHFFENYKGVVEYDKSKNLLKNMNNFLSPEKNKFQLLDASDTMKYYTSVYNNIIDDDGWGYGIESWIEDPVLMIKFDRYSKDEYYPKIKQFLD</sequence>
<organism evidence="1">
    <name type="scientific">uncultured marine phage</name>
    <dbReference type="NCBI Taxonomy" id="707152"/>
    <lineage>
        <taxon>Viruses</taxon>
        <taxon>environmental samples</taxon>
    </lineage>
</organism>
<name>A0A8D9CDW1_9VIRU</name>
<proteinExistence type="predicted"/>
<evidence type="ECO:0000313" key="1">
    <source>
        <dbReference type="EMBL" id="CAG7580166.1"/>
    </source>
</evidence>
<dbReference type="EMBL" id="OU342829">
    <property type="protein sequence ID" value="CAG7580166.1"/>
    <property type="molecule type" value="Genomic_DNA"/>
</dbReference>
<gene>
    <name evidence="1" type="ORF">SLAVMIC_00280</name>
</gene>
<protein>
    <submittedName>
        <fullName evidence="1">Uncharacterized protein</fullName>
    </submittedName>
</protein>
<reference evidence="1" key="1">
    <citation type="submission" date="2021-06" db="EMBL/GenBank/DDBJ databases">
        <authorList>
            <person name="Gannon L."/>
            <person name="Redgwell R T."/>
            <person name="Michniewski S."/>
            <person name="Harrison D C."/>
            <person name="Millard A."/>
        </authorList>
    </citation>
    <scope>NUCLEOTIDE SEQUENCE</scope>
</reference>
<accession>A0A8D9CDW1</accession>